<keyword evidence="5 6" id="KW-0472">Membrane</keyword>
<feature type="transmembrane region" description="Helical" evidence="6">
    <location>
        <begin position="225"/>
        <end position="246"/>
    </location>
</feature>
<proteinExistence type="predicted"/>
<evidence type="ECO:0000256" key="4">
    <source>
        <dbReference type="ARBA" id="ARBA00022989"/>
    </source>
</evidence>
<dbReference type="InterPro" id="IPR004869">
    <property type="entry name" value="MMPL_dom"/>
</dbReference>
<keyword evidence="3 6" id="KW-0812">Transmembrane</keyword>
<feature type="transmembrane region" description="Helical" evidence="6">
    <location>
        <begin position="674"/>
        <end position="698"/>
    </location>
</feature>
<evidence type="ECO:0000313" key="8">
    <source>
        <dbReference type="EMBL" id="MFC6008328.1"/>
    </source>
</evidence>
<evidence type="ECO:0000256" key="3">
    <source>
        <dbReference type="ARBA" id="ARBA00022692"/>
    </source>
</evidence>
<feature type="transmembrane region" description="Helical" evidence="6">
    <location>
        <begin position="589"/>
        <end position="612"/>
    </location>
</feature>
<evidence type="ECO:0000313" key="9">
    <source>
        <dbReference type="Proteomes" id="UP001596189"/>
    </source>
</evidence>
<keyword evidence="9" id="KW-1185">Reference proteome</keyword>
<evidence type="ECO:0000256" key="2">
    <source>
        <dbReference type="ARBA" id="ARBA00022475"/>
    </source>
</evidence>
<feature type="transmembrane region" description="Helical" evidence="6">
    <location>
        <begin position="406"/>
        <end position="425"/>
    </location>
</feature>
<organism evidence="8 9">
    <name type="scientific">Angustibacter luteus</name>
    <dbReference type="NCBI Taxonomy" id="658456"/>
    <lineage>
        <taxon>Bacteria</taxon>
        <taxon>Bacillati</taxon>
        <taxon>Actinomycetota</taxon>
        <taxon>Actinomycetes</taxon>
        <taxon>Kineosporiales</taxon>
        <taxon>Kineosporiaceae</taxon>
    </lineage>
</organism>
<keyword evidence="4 6" id="KW-1133">Transmembrane helix</keyword>
<feature type="transmembrane region" description="Helical" evidence="6">
    <location>
        <begin position="563"/>
        <end position="582"/>
    </location>
</feature>
<feature type="domain" description="Membrane transport protein MMPL" evidence="7">
    <location>
        <begin position="102"/>
        <end position="407"/>
    </location>
</feature>
<protein>
    <submittedName>
        <fullName evidence="8">MMPL family transporter</fullName>
    </submittedName>
</protein>
<feature type="transmembrane region" description="Helical" evidence="6">
    <location>
        <begin position="308"/>
        <end position="328"/>
    </location>
</feature>
<feature type="transmembrane region" description="Helical" evidence="6">
    <location>
        <begin position="252"/>
        <end position="272"/>
    </location>
</feature>
<feature type="transmembrane region" description="Helical" evidence="6">
    <location>
        <begin position="710"/>
        <end position="734"/>
    </location>
</feature>
<dbReference type="RefSeq" id="WP_345714978.1">
    <property type="nucleotide sequence ID" value="NZ_BAABFP010000002.1"/>
</dbReference>
<evidence type="ECO:0000256" key="6">
    <source>
        <dbReference type="SAM" id="Phobius"/>
    </source>
</evidence>
<evidence type="ECO:0000256" key="5">
    <source>
        <dbReference type="ARBA" id="ARBA00023136"/>
    </source>
</evidence>
<evidence type="ECO:0000259" key="7">
    <source>
        <dbReference type="Pfam" id="PF03176"/>
    </source>
</evidence>
<dbReference type="Proteomes" id="UP001596189">
    <property type="component" value="Unassembled WGS sequence"/>
</dbReference>
<accession>A0ABW1JI27</accession>
<feature type="transmembrane region" description="Helical" evidence="6">
    <location>
        <begin position="201"/>
        <end position="220"/>
    </location>
</feature>
<feature type="transmembrane region" description="Helical" evidence="6">
    <location>
        <begin position="632"/>
        <end position="653"/>
    </location>
</feature>
<reference evidence="9" key="1">
    <citation type="journal article" date="2019" name="Int. J. Syst. Evol. Microbiol.">
        <title>The Global Catalogue of Microorganisms (GCM) 10K type strain sequencing project: providing services to taxonomists for standard genome sequencing and annotation.</title>
        <authorList>
            <consortium name="The Broad Institute Genomics Platform"/>
            <consortium name="The Broad Institute Genome Sequencing Center for Infectious Disease"/>
            <person name="Wu L."/>
            <person name="Ma J."/>
        </authorList>
    </citation>
    <scope>NUCLEOTIDE SEQUENCE [LARGE SCALE GENOMIC DNA]</scope>
    <source>
        <strain evidence="9">KACC 14249</strain>
    </source>
</reference>
<dbReference type="PANTHER" id="PTHR33406:SF13">
    <property type="entry name" value="MEMBRANE PROTEIN YDFJ"/>
    <property type="match status" value="1"/>
</dbReference>
<gene>
    <name evidence="8" type="ORF">ACFQDO_14420</name>
</gene>
<dbReference type="EMBL" id="JBHSRD010000004">
    <property type="protein sequence ID" value="MFC6008328.1"/>
    <property type="molecule type" value="Genomic_DNA"/>
</dbReference>
<name>A0ABW1JI27_9ACTN</name>
<comment type="subcellular location">
    <subcellularLocation>
        <location evidence="1">Cell membrane</location>
        <topology evidence="1">Multi-pass membrane protein</topology>
    </subcellularLocation>
</comment>
<feature type="transmembrane region" description="Helical" evidence="6">
    <location>
        <begin position="334"/>
        <end position="360"/>
    </location>
</feature>
<dbReference type="SUPFAM" id="SSF82866">
    <property type="entry name" value="Multidrug efflux transporter AcrB transmembrane domain"/>
    <property type="match status" value="2"/>
</dbReference>
<dbReference type="InterPro" id="IPR050545">
    <property type="entry name" value="Mycobact_MmpL"/>
</dbReference>
<dbReference type="Gene3D" id="1.20.1640.10">
    <property type="entry name" value="Multidrug efflux transporter AcrB transmembrane domain"/>
    <property type="match status" value="2"/>
</dbReference>
<dbReference type="Pfam" id="PF03176">
    <property type="entry name" value="MMPL"/>
    <property type="match status" value="2"/>
</dbReference>
<sequence length="757" mass="77809">MTLSPPRNRGGARPATADHGVLVRMVRGCALVAQRHPKKIIAAWLLFVVACLASGALVGTQNLTQVQAEVGESAQADALLQRAGLRDPASENILITAPSAVKASAAAADLTKRAAELPGVASVTGPAQSKDLVADGGRTLLVQVQLSGSPDGAADHVEPLLDLNKQVSADHPGTELQEVGDGTETKAISDVIGTGLHRAELISLPITLLILVLAFGALVAASVPLVLGITSVVAAIGALGLVSHIAPNSESTSAIVVLIGLAVGVDYSLFYVRREREERRRGRGPARVAGRATPESALIASAASVGRAILISGLTVMISLAGLLITGAGDLVSVGLGTITVVAIAVLGSLTVLPAMLALLGDRVDRGRIPGYRRRAAARARREERAAGQTIGVWARLARVVTNRPLTFVVAAVAVLGALTIPMVSMHTGDLRVADLPQDLPVVQALKGIEKSFPGAPSDTQLVVTGHDLDTQKAQADLTALGQKAREVTGGQGPVAVTVSSNGDVARVNVPMPDQGLDAASNTIQQLRDDVAPTATTIDGVSSPALVTGSAASTMDYSHRMSVATPEVIGFVLLLGFLLLLLAFRSPLLAAAVMGLNLLSIGAAYGVLTLVFQHSWAEALLGSHSSAPIINWLPLFMFVVLFGLSMDYTVLVLERIREARLAGRSAREAAAEGVGATAGTITSAAVVMVAVFSIFATLDVITFKQLGVGLAAAVLIDATLVRGVALPAVVALLGERGWKMPGWKNAAVAARGGEDTA</sequence>
<feature type="transmembrane region" description="Helical" evidence="6">
    <location>
        <begin position="40"/>
        <end position="59"/>
    </location>
</feature>
<feature type="domain" description="Membrane transport protein MMPL" evidence="7">
    <location>
        <begin position="436"/>
        <end position="741"/>
    </location>
</feature>
<evidence type="ECO:0000256" key="1">
    <source>
        <dbReference type="ARBA" id="ARBA00004651"/>
    </source>
</evidence>
<dbReference type="PANTHER" id="PTHR33406">
    <property type="entry name" value="MEMBRANE PROTEIN MJ1562-RELATED"/>
    <property type="match status" value="1"/>
</dbReference>
<comment type="caution">
    <text evidence="8">The sequence shown here is derived from an EMBL/GenBank/DDBJ whole genome shotgun (WGS) entry which is preliminary data.</text>
</comment>
<keyword evidence="2" id="KW-1003">Cell membrane</keyword>